<reference evidence="6 7" key="1">
    <citation type="journal article" date="2007" name="Science">
        <title>Sea anemone genome reveals ancestral eumetazoan gene repertoire and genomic organization.</title>
        <authorList>
            <person name="Putnam N.H."/>
            <person name="Srivastava M."/>
            <person name="Hellsten U."/>
            <person name="Dirks B."/>
            <person name="Chapman J."/>
            <person name="Salamov A."/>
            <person name="Terry A."/>
            <person name="Shapiro H."/>
            <person name="Lindquist E."/>
            <person name="Kapitonov V.V."/>
            <person name="Jurka J."/>
            <person name="Genikhovich G."/>
            <person name="Grigoriev I.V."/>
            <person name="Lucas S.M."/>
            <person name="Steele R.E."/>
            <person name="Finnerty J.R."/>
            <person name="Technau U."/>
            <person name="Martindale M.Q."/>
            <person name="Rokhsar D.S."/>
        </authorList>
    </citation>
    <scope>NUCLEOTIDE SEQUENCE [LARGE SCALE GENOMIC DNA]</scope>
    <source>
        <strain evidence="7">CH2 X CH6</strain>
    </source>
</reference>
<protein>
    <recommendedName>
        <fullName evidence="5">DAN domain-containing protein</fullName>
    </recommendedName>
</protein>
<dbReference type="InterPro" id="IPR029034">
    <property type="entry name" value="Cystine-knot_cytokine"/>
</dbReference>
<evidence type="ECO:0000259" key="5">
    <source>
        <dbReference type="Pfam" id="PF03045"/>
    </source>
</evidence>
<dbReference type="InterPro" id="IPR004133">
    <property type="entry name" value="DAN_dom"/>
</dbReference>
<dbReference type="InterPro" id="IPR052680">
    <property type="entry name" value="Glyco_Hormone_Alpha"/>
</dbReference>
<sequence length="360" mass="39947">MAGRAWTWRKAGSVLEDHLLHAEKLLGCQKRNKNITFGLLMPRVGSSENTHDKASTQGEDVVDEHVALHDVPAVEVEGSSDFALLNEAFNDFKNTTRSNSKANKAVYRHFDRNQRAVDTDFSESPAFRKKLLGVLLGVRSREIAIEAYAKAFGEEILSSTKQGTAIGTSVAKEIIHSSPGYDSRFVGREDDRVRRIPRDDPLKDRRKDTTGSPSYCLLFTNNLPLVLYPYVNICRHRPTMSVNHVLLLTFLLIVATTTSRGNPFKIAYANQQCKLSGYTMEVTVHSCQPRKISVNTCVGTCVSSALPAAGLRIEPACTCCQEIESHEVEVGLWCQASPNSAWTQEYHVIKTATKCACRPC</sequence>
<evidence type="ECO:0000256" key="4">
    <source>
        <dbReference type="ARBA" id="ARBA00023157"/>
    </source>
</evidence>
<evidence type="ECO:0000313" key="6">
    <source>
        <dbReference type="EMBL" id="EDO44194.1"/>
    </source>
</evidence>
<keyword evidence="2" id="KW-0964">Secreted</keyword>
<dbReference type="Pfam" id="PF03045">
    <property type="entry name" value="DAN"/>
    <property type="match status" value="1"/>
</dbReference>
<name>A7RWM9_NEMVE</name>
<keyword evidence="4" id="KW-1015">Disulfide bond</keyword>
<dbReference type="PANTHER" id="PTHR31129">
    <property type="entry name" value="GLYCOPROTEIN HORMONE ALPHA-2"/>
    <property type="match status" value="1"/>
</dbReference>
<feature type="domain" description="DAN" evidence="5">
    <location>
        <begin position="269"/>
        <end position="358"/>
    </location>
</feature>
<dbReference type="EMBL" id="DS469547">
    <property type="protein sequence ID" value="EDO44194.1"/>
    <property type="molecule type" value="Genomic_DNA"/>
</dbReference>
<evidence type="ECO:0000256" key="2">
    <source>
        <dbReference type="ARBA" id="ARBA00022525"/>
    </source>
</evidence>
<accession>A7RWM9</accession>
<dbReference type="HOGENOM" id="CLU_770092_0_0_1"/>
<evidence type="ECO:0000313" key="7">
    <source>
        <dbReference type="Proteomes" id="UP000001593"/>
    </source>
</evidence>
<dbReference type="GO" id="GO:0051427">
    <property type="term" value="F:hormone receptor binding"/>
    <property type="evidence" value="ECO:0000318"/>
    <property type="project" value="GO_Central"/>
</dbReference>
<evidence type="ECO:0000256" key="3">
    <source>
        <dbReference type="ARBA" id="ARBA00022729"/>
    </source>
</evidence>
<dbReference type="Proteomes" id="UP000001593">
    <property type="component" value="Unassembled WGS sequence"/>
</dbReference>
<dbReference type="PANTHER" id="PTHR31129:SF2">
    <property type="entry name" value="GLYCOPROTEIN HORMONE ALPHA-2"/>
    <property type="match status" value="1"/>
</dbReference>
<dbReference type="AlphaFoldDB" id="A7RWM9"/>
<comment type="subcellular location">
    <subcellularLocation>
        <location evidence="1">Secreted</location>
    </subcellularLocation>
</comment>
<organism evidence="6 7">
    <name type="scientific">Nematostella vectensis</name>
    <name type="common">Starlet sea anemone</name>
    <dbReference type="NCBI Taxonomy" id="45351"/>
    <lineage>
        <taxon>Eukaryota</taxon>
        <taxon>Metazoa</taxon>
        <taxon>Cnidaria</taxon>
        <taxon>Anthozoa</taxon>
        <taxon>Hexacorallia</taxon>
        <taxon>Actiniaria</taxon>
        <taxon>Edwardsiidae</taxon>
        <taxon>Nematostella</taxon>
    </lineage>
</organism>
<dbReference type="Gene3D" id="2.10.90.10">
    <property type="entry name" value="Cystine-knot cytokines"/>
    <property type="match status" value="1"/>
</dbReference>
<dbReference type="GO" id="GO:0007166">
    <property type="term" value="P:cell surface receptor signaling pathway"/>
    <property type="evidence" value="ECO:0000318"/>
    <property type="project" value="GO_Central"/>
</dbReference>
<proteinExistence type="predicted"/>
<evidence type="ECO:0000256" key="1">
    <source>
        <dbReference type="ARBA" id="ARBA00004613"/>
    </source>
</evidence>
<dbReference type="GO" id="GO:0005615">
    <property type="term" value="C:extracellular space"/>
    <property type="evidence" value="ECO:0000318"/>
    <property type="project" value="GO_Central"/>
</dbReference>
<dbReference type="InParanoid" id="A7RWM9"/>
<keyword evidence="3" id="KW-0732">Signal</keyword>
<gene>
    <name evidence="6" type="ORF">NEMVEDRAFT_v1g203259</name>
</gene>
<keyword evidence="7" id="KW-1185">Reference proteome</keyword>